<dbReference type="AlphaFoldDB" id="A0A6P2SLS4"/>
<evidence type="ECO:0000256" key="1">
    <source>
        <dbReference type="SAM" id="MobiDB-lite"/>
    </source>
</evidence>
<accession>A0A6P2SLS4</accession>
<evidence type="ECO:0000313" key="2">
    <source>
        <dbReference type="EMBL" id="VWC44862.1"/>
    </source>
</evidence>
<protein>
    <submittedName>
        <fullName evidence="2">Uncharacterized protein</fullName>
    </submittedName>
</protein>
<feature type="region of interest" description="Disordered" evidence="1">
    <location>
        <begin position="1"/>
        <end position="30"/>
    </location>
</feature>
<dbReference type="RefSeq" id="WP_152603364.1">
    <property type="nucleotide sequence ID" value="NZ_CABVQD010000048.1"/>
</dbReference>
<feature type="region of interest" description="Disordered" evidence="1">
    <location>
        <begin position="103"/>
        <end position="127"/>
    </location>
</feature>
<name>A0A6P2SLS4_9BURK</name>
<sequence length="127" mass="14020">MTIRLTTGRATHGWSRAARREKGARGTVGGRLRRHGAGRAFSAFAGMWGAMTMRLTQPTRRPAIPAVRRFARRRVGCLQQASLPYRGPLREWFDAAVKRKAIETEPNGNPNDSAPVGPKTAKPLFVL</sequence>
<organism evidence="2 3">
    <name type="scientific">Burkholderia paludis</name>
    <dbReference type="NCBI Taxonomy" id="1506587"/>
    <lineage>
        <taxon>Bacteria</taxon>
        <taxon>Pseudomonadati</taxon>
        <taxon>Pseudomonadota</taxon>
        <taxon>Betaproteobacteria</taxon>
        <taxon>Burkholderiales</taxon>
        <taxon>Burkholderiaceae</taxon>
        <taxon>Burkholderia</taxon>
        <taxon>Burkholderia cepacia complex</taxon>
    </lineage>
</organism>
<reference evidence="2 3" key="1">
    <citation type="submission" date="2019-09" db="EMBL/GenBank/DDBJ databases">
        <authorList>
            <person name="Depoorter E."/>
        </authorList>
    </citation>
    <scope>NUCLEOTIDE SEQUENCE [LARGE SCALE GENOMIC DNA]</scope>
    <source>
        <strain evidence="2">LMG 30113</strain>
    </source>
</reference>
<dbReference type="EMBL" id="CABVQD010000048">
    <property type="protein sequence ID" value="VWC44862.1"/>
    <property type="molecule type" value="Genomic_DNA"/>
</dbReference>
<proteinExistence type="predicted"/>
<keyword evidence="3" id="KW-1185">Reference proteome</keyword>
<dbReference type="Proteomes" id="UP000494330">
    <property type="component" value="Unassembled WGS sequence"/>
</dbReference>
<evidence type="ECO:0000313" key="3">
    <source>
        <dbReference type="Proteomes" id="UP000494330"/>
    </source>
</evidence>
<gene>
    <name evidence="2" type="ORF">BPA30113_07213</name>
</gene>